<dbReference type="KEGG" id="amuc:Pan181_46110"/>
<evidence type="ECO:0008006" key="3">
    <source>
        <dbReference type="Google" id="ProtNLM"/>
    </source>
</evidence>
<keyword evidence="2" id="KW-1185">Reference proteome</keyword>
<name>A0A518AUI0_9BACT</name>
<accession>A0A518AUI0</accession>
<dbReference type="RefSeq" id="WP_145250263.1">
    <property type="nucleotide sequence ID" value="NZ_CP036278.1"/>
</dbReference>
<dbReference type="EMBL" id="CP036278">
    <property type="protein sequence ID" value="QDU58377.1"/>
    <property type="molecule type" value="Genomic_DNA"/>
</dbReference>
<reference evidence="1 2" key="1">
    <citation type="submission" date="2019-02" db="EMBL/GenBank/DDBJ databases">
        <title>Deep-cultivation of Planctomycetes and their phenomic and genomic characterization uncovers novel biology.</title>
        <authorList>
            <person name="Wiegand S."/>
            <person name="Jogler M."/>
            <person name="Boedeker C."/>
            <person name="Pinto D."/>
            <person name="Vollmers J."/>
            <person name="Rivas-Marin E."/>
            <person name="Kohn T."/>
            <person name="Peeters S.H."/>
            <person name="Heuer A."/>
            <person name="Rast P."/>
            <person name="Oberbeckmann S."/>
            <person name="Bunk B."/>
            <person name="Jeske O."/>
            <person name="Meyerdierks A."/>
            <person name="Storesund J.E."/>
            <person name="Kallscheuer N."/>
            <person name="Luecker S."/>
            <person name="Lage O.M."/>
            <person name="Pohl T."/>
            <person name="Merkel B.J."/>
            <person name="Hornburger P."/>
            <person name="Mueller R.-W."/>
            <person name="Bruemmer F."/>
            <person name="Labrenz M."/>
            <person name="Spormann A.M."/>
            <person name="Op den Camp H."/>
            <person name="Overmann J."/>
            <person name="Amann R."/>
            <person name="Jetten M.S.M."/>
            <person name="Mascher T."/>
            <person name="Medema M.H."/>
            <person name="Devos D.P."/>
            <person name="Kaster A.-K."/>
            <person name="Ovreas L."/>
            <person name="Rohde M."/>
            <person name="Galperin M.Y."/>
            <person name="Jogler C."/>
        </authorList>
    </citation>
    <scope>NUCLEOTIDE SEQUENCE [LARGE SCALE GENOMIC DNA]</scope>
    <source>
        <strain evidence="1 2">Pan181</strain>
    </source>
</reference>
<gene>
    <name evidence="1" type="ORF">Pan181_46110</name>
</gene>
<protein>
    <recommendedName>
        <fullName evidence="3">Carboxypeptidase regulatory-like domain-containing protein</fullName>
    </recommendedName>
</protein>
<organism evidence="1 2">
    <name type="scientific">Aeoliella mucimassa</name>
    <dbReference type="NCBI Taxonomy" id="2527972"/>
    <lineage>
        <taxon>Bacteria</taxon>
        <taxon>Pseudomonadati</taxon>
        <taxon>Planctomycetota</taxon>
        <taxon>Planctomycetia</taxon>
        <taxon>Pirellulales</taxon>
        <taxon>Lacipirellulaceae</taxon>
        <taxon>Aeoliella</taxon>
    </lineage>
</organism>
<proteinExistence type="predicted"/>
<dbReference type="OrthoDB" id="286727at2"/>
<dbReference type="AlphaFoldDB" id="A0A518AUI0"/>
<dbReference type="Proteomes" id="UP000315750">
    <property type="component" value="Chromosome"/>
</dbReference>
<sequence>MQRLSTLIIGLGLLVLSGCSNNELRYAPVEGVLTVDNKPIAKAQIVLSCDSVEVEGAAPTSRGVTDQSGHFSLVSITPNKQVIDGAVVGEHRVTVITKLEDMNSQNQPVVVRKEMLGSEYTNGQKLTLSVPASGTTDVRFDLKSK</sequence>
<evidence type="ECO:0000313" key="1">
    <source>
        <dbReference type="EMBL" id="QDU58377.1"/>
    </source>
</evidence>
<evidence type="ECO:0000313" key="2">
    <source>
        <dbReference type="Proteomes" id="UP000315750"/>
    </source>
</evidence>
<dbReference type="PROSITE" id="PS51257">
    <property type="entry name" value="PROKAR_LIPOPROTEIN"/>
    <property type="match status" value="1"/>
</dbReference>